<evidence type="ECO:0000313" key="2">
    <source>
        <dbReference type="Proteomes" id="UP000268014"/>
    </source>
</evidence>
<organism evidence="1 2">
    <name type="scientific">Haemonchus placei</name>
    <name type="common">Barber's pole worm</name>
    <dbReference type="NCBI Taxonomy" id="6290"/>
    <lineage>
        <taxon>Eukaryota</taxon>
        <taxon>Metazoa</taxon>
        <taxon>Ecdysozoa</taxon>
        <taxon>Nematoda</taxon>
        <taxon>Chromadorea</taxon>
        <taxon>Rhabditida</taxon>
        <taxon>Rhabditina</taxon>
        <taxon>Rhabditomorpha</taxon>
        <taxon>Strongyloidea</taxon>
        <taxon>Trichostrongylidae</taxon>
        <taxon>Haemonchus</taxon>
    </lineage>
</organism>
<gene>
    <name evidence="1" type="ORF">HPLM_LOCUS12788</name>
</gene>
<proteinExistence type="predicted"/>
<name>A0A3P7WVQ4_HAEPC</name>
<dbReference type="Proteomes" id="UP000268014">
    <property type="component" value="Unassembled WGS sequence"/>
</dbReference>
<accession>A0A3P7WVQ4</accession>
<keyword evidence="2" id="KW-1185">Reference proteome</keyword>
<evidence type="ECO:0000313" key="1">
    <source>
        <dbReference type="EMBL" id="VDO46723.1"/>
    </source>
</evidence>
<sequence length="42" mass="4662">MFHLCLCRSSCIDLYPVPLVLCLCTSTEKYSYSSDSAISKSP</sequence>
<dbReference type="AlphaFoldDB" id="A0A3P7WVQ4"/>
<reference evidence="1 2" key="1">
    <citation type="submission" date="2018-11" db="EMBL/GenBank/DDBJ databases">
        <authorList>
            <consortium name="Pathogen Informatics"/>
        </authorList>
    </citation>
    <scope>NUCLEOTIDE SEQUENCE [LARGE SCALE GENOMIC DNA]</scope>
    <source>
        <strain evidence="1 2">MHpl1</strain>
    </source>
</reference>
<protein>
    <submittedName>
        <fullName evidence="1">Uncharacterized protein</fullName>
    </submittedName>
</protein>
<dbReference type="EMBL" id="UZAF01017975">
    <property type="protein sequence ID" value="VDO46723.1"/>
    <property type="molecule type" value="Genomic_DNA"/>
</dbReference>